<sequence length="129" mass="14950">MHVITYFTNIIGVVTIALVSIVSILGLICLCCLVYFQLWIRRRGYRWLSYFNESWLTRITLMLVAFWWGIGEVLRLTFVNGEGRLISDRAWQENVCKFYIISNMGFAEPGLFLLLSFLSVALQKQELGT</sequence>
<dbReference type="AlphaFoldDB" id="K7U3N5"/>
<dbReference type="eggNOG" id="ENOG502QW49">
    <property type="taxonomic scope" value="Eukaryota"/>
</dbReference>
<dbReference type="PANTHER" id="PTHR34116">
    <property type="entry name" value="PLASMINOGEN ACTIVATOR INHIBITOR"/>
    <property type="match status" value="1"/>
</dbReference>
<organism evidence="1">
    <name type="scientific">Zea mays</name>
    <name type="common">Maize</name>
    <dbReference type="NCBI Taxonomy" id="4577"/>
    <lineage>
        <taxon>Eukaryota</taxon>
        <taxon>Viridiplantae</taxon>
        <taxon>Streptophyta</taxon>
        <taxon>Embryophyta</taxon>
        <taxon>Tracheophyta</taxon>
        <taxon>Spermatophyta</taxon>
        <taxon>Magnoliopsida</taxon>
        <taxon>Liliopsida</taxon>
        <taxon>Poales</taxon>
        <taxon>Poaceae</taxon>
        <taxon>PACMAD clade</taxon>
        <taxon>Panicoideae</taxon>
        <taxon>Andropogonodae</taxon>
        <taxon>Andropogoneae</taxon>
        <taxon>Tripsacinae</taxon>
        <taxon>Zea</taxon>
    </lineage>
</organism>
<accession>K7U3N5</accession>
<dbReference type="HOGENOM" id="CLU_2007376_0_0_1"/>
<gene>
    <name evidence="1" type="ORF">ZEAMMB73_Zm00001d025476</name>
</gene>
<dbReference type="EMBL" id="CM000786">
    <property type="protein sequence ID" value="AQK43830.1"/>
    <property type="molecule type" value="Genomic_DNA"/>
</dbReference>
<proteinExistence type="predicted"/>
<dbReference type="PaxDb" id="4577-GRMZM2G125476_P01"/>
<protein>
    <submittedName>
        <fullName evidence="1">p0041A24.7 protein</fullName>
    </submittedName>
</protein>
<dbReference type="InParanoid" id="K7U3N5"/>
<evidence type="ECO:0000313" key="1">
    <source>
        <dbReference type="EMBL" id="AQK43830.1"/>
    </source>
</evidence>
<reference evidence="1" key="1">
    <citation type="submission" date="2015-12" db="EMBL/GenBank/DDBJ databases">
        <title>Update maize B73 reference genome by single molecule sequencing technologies.</title>
        <authorList>
            <consortium name="Maize Genome Sequencing Project"/>
            <person name="Ware D."/>
        </authorList>
    </citation>
    <scope>NUCLEOTIDE SEQUENCE</scope>
    <source>
        <tissue evidence="1">Seedling</tissue>
    </source>
</reference>
<dbReference type="OMA" id="FQLWIRR"/>
<name>K7U3N5_MAIZE</name>
<dbReference type="PANTHER" id="PTHR34116:SF10">
    <property type="entry name" value="OS04G0443700 PROTEIN"/>
    <property type="match status" value="1"/>
</dbReference>
<dbReference type="SMR" id="K7U3N5"/>